<dbReference type="Pfam" id="PF00069">
    <property type="entry name" value="Pkinase"/>
    <property type="match status" value="1"/>
</dbReference>
<dbReference type="PROSITE" id="PS50006">
    <property type="entry name" value="FHA_DOMAIN"/>
    <property type="match status" value="1"/>
</dbReference>
<evidence type="ECO:0000259" key="6">
    <source>
        <dbReference type="PROSITE" id="PS50006"/>
    </source>
</evidence>
<feature type="domain" description="Protein kinase" evidence="7">
    <location>
        <begin position="153"/>
        <end position="419"/>
    </location>
</feature>
<evidence type="ECO:0000256" key="2">
    <source>
        <dbReference type="ARBA" id="ARBA00022741"/>
    </source>
</evidence>
<dbReference type="GO" id="GO:0005524">
    <property type="term" value="F:ATP binding"/>
    <property type="evidence" value="ECO:0007669"/>
    <property type="project" value="UniProtKB-UniRule"/>
</dbReference>
<dbReference type="SUPFAM" id="SSF56112">
    <property type="entry name" value="Protein kinase-like (PK-like)"/>
    <property type="match status" value="1"/>
</dbReference>
<keyword evidence="5" id="KW-0723">Serine/threonine-protein kinase</keyword>
<keyword evidence="2 4" id="KW-0547">Nucleotide-binding</keyword>
<keyword evidence="5" id="KW-0418">Kinase</keyword>
<feature type="binding site" evidence="4">
    <location>
        <position position="183"/>
    </location>
    <ligand>
        <name>ATP</name>
        <dbReference type="ChEBI" id="CHEBI:30616"/>
    </ligand>
</feature>
<dbReference type="PANTHER" id="PTHR24348">
    <property type="entry name" value="SERINE/THREONINE-PROTEIN KINASE UNC-51-RELATED"/>
    <property type="match status" value="1"/>
</dbReference>
<feature type="domain" description="FHA" evidence="6">
    <location>
        <begin position="48"/>
        <end position="102"/>
    </location>
</feature>
<dbReference type="SUPFAM" id="SSF49879">
    <property type="entry name" value="SMAD/FHA domain"/>
    <property type="match status" value="1"/>
</dbReference>
<comment type="similarity">
    <text evidence="1">Belongs to the protein kinase superfamily. CAMK Ser/Thr protein kinase family. CHEK2 subfamily.</text>
</comment>
<evidence type="ECO:0000256" key="1">
    <source>
        <dbReference type="ARBA" id="ARBA00005575"/>
    </source>
</evidence>
<dbReference type="PROSITE" id="PS00108">
    <property type="entry name" value="PROTEIN_KINASE_ST"/>
    <property type="match status" value="1"/>
</dbReference>
<dbReference type="SMART" id="SM00240">
    <property type="entry name" value="FHA"/>
    <property type="match status" value="1"/>
</dbReference>
<name>A0A8H6Y956_9AGAR</name>
<keyword evidence="9" id="KW-1185">Reference proteome</keyword>
<keyword evidence="3 4" id="KW-0067">ATP-binding</keyword>
<dbReference type="Gene3D" id="2.60.200.20">
    <property type="match status" value="1"/>
</dbReference>
<dbReference type="InterPro" id="IPR011009">
    <property type="entry name" value="Kinase-like_dom_sf"/>
</dbReference>
<dbReference type="SMART" id="SM00220">
    <property type="entry name" value="S_TKc"/>
    <property type="match status" value="1"/>
</dbReference>
<sequence>MPLEPFHPNVNPQDDHEVDHHLWASLIPLPGANPKILRMDFWRISATAKFGRDPSRNTLILPGPHISATHAEISWNGRNGENSVITLKDISSGGTWVSGQLIGRNQSTTLKDGDEIGFGAPIAVDGNNGLHDYRYIFCDVSAKQPPRRLDNLYKYGKHLGVGTGGSVQLATSREDANKVVAIKTIKYLESRMDVFGEIGVMERVRHPHIIRIFSAHHAETQPVIYLVLEYMEGGDLMGYMVREWQERNLWPEGPKNRGIPENICREILYQLCHAMAFLHAQGITHRDLKPENILLRDDKSMDATPFIKVADFGLASVKGVMKEACGTVPYAAPEVLDPAMRYNYLADSYSAGIILFSMIILTDPWRTPRTPENLSPGLRWHYLSTQVLCPAGYDLLDHLVNPNPEQRLSLAGALKHAWMKAHQPMHLSIEAPYLEA</sequence>
<evidence type="ECO:0000313" key="8">
    <source>
        <dbReference type="EMBL" id="KAF7356655.1"/>
    </source>
</evidence>
<evidence type="ECO:0000256" key="3">
    <source>
        <dbReference type="ARBA" id="ARBA00022840"/>
    </source>
</evidence>
<protein>
    <recommendedName>
        <fullName evidence="10">Kinase-like protein</fullName>
    </recommendedName>
</protein>
<accession>A0A8H6Y956</accession>
<dbReference type="Proteomes" id="UP000620124">
    <property type="component" value="Unassembled WGS sequence"/>
</dbReference>
<dbReference type="OrthoDB" id="10252171at2759"/>
<evidence type="ECO:0000259" key="7">
    <source>
        <dbReference type="PROSITE" id="PS50011"/>
    </source>
</evidence>
<dbReference type="PROSITE" id="PS00107">
    <property type="entry name" value="PROTEIN_KINASE_ATP"/>
    <property type="match status" value="1"/>
</dbReference>
<proteinExistence type="inferred from homology"/>
<gene>
    <name evidence="8" type="ORF">MVEN_01000000</name>
</gene>
<comment type="caution">
    <text evidence="8">The sequence shown here is derived from an EMBL/GenBank/DDBJ whole genome shotgun (WGS) entry which is preliminary data.</text>
</comment>
<evidence type="ECO:0000256" key="4">
    <source>
        <dbReference type="PROSITE-ProRule" id="PRU10141"/>
    </source>
</evidence>
<evidence type="ECO:0008006" key="10">
    <source>
        <dbReference type="Google" id="ProtNLM"/>
    </source>
</evidence>
<dbReference type="GO" id="GO:0004674">
    <property type="term" value="F:protein serine/threonine kinase activity"/>
    <property type="evidence" value="ECO:0007669"/>
    <property type="project" value="UniProtKB-KW"/>
</dbReference>
<dbReference type="EMBL" id="JACAZI010000007">
    <property type="protein sequence ID" value="KAF7356655.1"/>
    <property type="molecule type" value="Genomic_DNA"/>
</dbReference>
<dbReference type="GO" id="GO:0005737">
    <property type="term" value="C:cytoplasm"/>
    <property type="evidence" value="ECO:0007669"/>
    <property type="project" value="TreeGrafter"/>
</dbReference>
<evidence type="ECO:0000313" key="9">
    <source>
        <dbReference type="Proteomes" id="UP000620124"/>
    </source>
</evidence>
<dbReference type="PROSITE" id="PS50011">
    <property type="entry name" value="PROTEIN_KINASE_DOM"/>
    <property type="match status" value="1"/>
</dbReference>
<dbReference type="InterPro" id="IPR017441">
    <property type="entry name" value="Protein_kinase_ATP_BS"/>
</dbReference>
<dbReference type="CDD" id="cd00060">
    <property type="entry name" value="FHA"/>
    <property type="match status" value="1"/>
</dbReference>
<organism evidence="8 9">
    <name type="scientific">Mycena venus</name>
    <dbReference type="NCBI Taxonomy" id="2733690"/>
    <lineage>
        <taxon>Eukaryota</taxon>
        <taxon>Fungi</taxon>
        <taxon>Dikarya</taxon>
        <taxon>Basidiomycota</taxon>
        <taxon>Agaricomycotina</taxon>
        <taxon>Agaricomycetes</taxon>
        <taxon>Agaricomycetidae</taxon>
        <taxon>Agaricales</taxon>
        <taxon>Marasmiineae</taxon>
        <taxon>Mycenaceae</taxon>
        <taxon>Mycena</taxon>
    </lineage>
</organism>
<dbReference type="GO" id="GO:0010506">
    <property type="term" value="P:regulation of autophagy"/>
    <property type="evidence" value="ECO:0007669"/>
    <property type="project" value="InterPro"/>
</dbReference>
<dbReference type="Pfam" id="PF00498">
    <property type="entry name" value="FHA"/>
    <property type="match status" value="1"/>
</dbReference>
<dbReference type="AlphaFoldDB" id="A0A8H6Y956"/>
<reference evidence="8" key="1">
    <citation type="submission" date="2020-05" db="EMBL/GenBank/DDBJ databases">
        <title>Mycena genomes resolve the evolution of fungal bioluminescence.</title>
        <authorList>
            <person name="Tsai I.J."/>
        </authorList>
    </citation>
    <scope>NUCLEOTIDE SEQUENCE</scope>
    <source>
        <strain evidence="8">CCC161011</strain>
    </source>
</reference>
<dbReference type="InterPro" id="IPR008271">
    <property type="entry name" value="Ser/Thr_kinase_AS"/>
</dbReference>
<evidence type="ECO:0000256" key="5">
    <source>
        <dbReference type="RuleBase" id="RU000304"/>
    </source>
</evidence>
<dbReference type="InterPro" id="IPR045269">
    <property type="entry name" value="Atg1-like"/>
</dbReference>
<dbReference type="Gene3D" id="1.10.510.10">
    <property type="entry name" value="Transferase(Phosphotransferase) domain 1"/>
    <property type="match status" value="1"/>
</dbReference>
<keyword evidence="5" id="KW-0808">Transferase</keyword>
<dbReference type="InterPro" id="IPR008984">
    <property type="entry name" value="SMAD_FHA_dom_sf"/>
</dbReference>
<dbReference type="InterPro" id="IPR000253">
    <property type="entry name" value="FHA_dom"/>
</dbReference>
<dbReference type="InterPro" id="IPR000719">
    <property type="entry name" value="Prot_kinase_dom"/>
</dbReference>